<gene>
    <name evidence="1" type="ORF">Ga0080574_TMP913</name>
</gene>
<dbReference type="AlphaFoldDB" id="A0A1P8UPF8"/>
<protein>
    <submittedName>
        <fullName evidence="1">Uncharacterized protein</fullName>
    </submittedName>
</protein>
<organism evidence="1 2">
    <name type="scientific">Salipiger abyssi</name>
    <dbReference type="NCBI Taxonomy" id="1250539"/>
    <lineage>
        <taxon>Bacteria</taxon>
        <taxon>Pseudomonadati</taxon>
        <taxon>Pseudomonadota</taxon>
        <taxon>Alphaproteobacteria</taxon>
        <taxon>Rhodobacterales</taxon>
        <taxon>Roseobacteraceae</taxon>
        <taxon>Salipiger</taxon>
    </lineage>
</organism>
<proteinExistence type="predicted"/>
<dbReference type="OrthoDB" id="7873792at2"/>
<dbReference type="RefSeq" id="WP_156876296.1">
    <property type="nucleotide sequence ID" value="NZ_CP015093.1"/>
</dbReference>
<sequence>MPARMPSRTDDEMLLNMLDMRDFDGLSASKIGQRAGRSRAAVCGLFKRVRDDEARHEAECAARGVPVCQCLKPENRDGGMTRRWWRS</sequence>
<dbReference type="STRING" id="1250539.Ga0080574_TMP913"/>
<dbReference type="EMBL" id="CP015093">
    <property type="protein sequence ID" value="APZ51247.1"/>
    <property type="molecule type" value="Genomic_DNA"/>
</dbReference>
<dbReference type="KEGG" id="paby:Ga0080574_TMP913"/>
<evidence type="ECO:0000313" key="1">
    <source>
        <dbReference type="EMBL" id="APZ51247.1"/>
    </source>
</evidence>
<reference evidence="1 2" key="1">
    <citation type="submission" date="2016-04" db="EMBL/GenBank/DDBJ databases">
        <title>Deep-sea bacteria in the southern Pacific.</title>
        <authorList>
            <person name="Tang K."/>
        </authorList>
    </citation>
    <scope>NUCLEOTIDE SEQUENCE [LARGE SCALE GENOMIC DNA]</scope>
    <source>
        <strain evidence="1 2">JLT2014</strain>
    </source>
</reference>
<dbReference type="Proteomes" id="UP000187059">
    <property type="component" value="Chromosome"/>
</dbReference>
<keyword evidence="2" id="KW-1185">Reference proteome</keyword>
<accession>A0A1P8UPF8</accession>
<name>A0A1P8UPF8_9RHOB</name>
<evidence type="ECO:0000313" key="2">
    <source>
        <dbReference type="Proteomes" id="UP000187059"/>
    </source>
</evidence>